<dbReference type="GO" id="GO:0016757">
    <property type="term" value="F:glycosyltransferase activity"/>
    <property type="evidence" value="ECO:0007669"/>
    <property type="project" value="UniProtKB-KW"/>
</dbReference>
<dbReference type="SUPFAM" id="SSF53448">
    <property type="entry name" value="Nucleotide-diphospho-sugar transferases"/>
    <property type="match status" value="1"/>
</dbReference>
<feature type="transmembrane region" description="Helical" evidence="4">
    <location>
        <begin position="307"/>
        <end position="326"/>
    </location>
</feature>
<comment type="similarity">
    <text evidence="1">Belongs to the glycosyltransferase 2 family.</text>
</comment>
<dbReference type="Gene3D" id="3.90.550.10">
    <property type="entry name" value="Spore Coat Polysaccharide Biosynthesis Protein SpsA, Chain A"/>
    <property type="match status" value="1"/>
</dbReference>
<evidence type="ECO:0000256" key="2">
    <source>
        <dbReference type="ARBA" id="ARBA00022676"/>
    </source>
</evidence>
<keyword evidence="2" id="KW-0328">Glycosyltransferase</keyword>
<name>A0A239EUZ0_9BACT</name>
<keyword evidence="4" id="KW-1133">Transmembrane helix</keyword>
<evidence type="ECO:0000256" key="4">
    <source>
        <dbReference type="SAM" id="Phobius"/>
    </source>
</evidence>
<dbReference type="AlphaFoldDB" id="A0A239EUZ0"/>
<reference evidence="5 6" key="1">
    <citation type="submission" date="2017-06" db="EMBL/GenBank/DDBJ databases">
        <authorList>
            <person name="Kim H.J."/>
            <person name="Triplett B.A."/>
        </authorList>
    </citation>
    <scope>NUCLEOTIDE SEQUENCE [LARGE SCALE GENOMIC DNA]</scope>
    <source>
        <strain evidence="5 6">DSM 18704</strain>
    </source>
</reference>
<protein>
    <submittedName>
        <fullName evidence="5">Glycosyltransferase, catalytic subunit of cellulose synthase and poly-beta-1,6-N-acetylglucosamine synthase</fullName>
    </submittedName>
</protein>
<dbReference type="EMBL" id="FZOU01000001">
    <property type="protein sequence ID" value="SNS47654.1"/>
    <property type="molecule type" value="Genomic_DNA"/>
</dbReference>
<evidence type="ECO:0000313" key="6">
    <source>
        <dbReference type="Proteomes" id="UP000198356"/>
    </source>
</evidence>
<dbReference type="Proteomes" id="UP000198356">
    <property type="component" value="Unassembled WGS sequence"/>
</dbReference>
<dbReference type="OrthoDB" id="9797391at2"/>
<evidence type="ECO:0000256" key="3">
    <source>
        <dbReference type="ARBA" id="ARBA00022679"/>
    </source>
</evidence>
<organism evidence="5 6">
    <name type="scientific">Granulicella rosea</name>
    <dbReference type="NCBI Taxonomy" id="474952"/>
    <lineage>
        <taxon>Bacteria</taxon>
        <taxon>Pseudomonadati</taxon>
        <taxon>Acidobacteriota</taxon>
        <taxon>Terriglobia</taxon>
        <taxon>Terriglobales</taxon>
        <taxon>Acidobacteriaceae</taxon>
        <taxon>Granulicella</taxon>
    </lineage>
</organism>
<evidence type="ECO:0000256" key="1">
    <source>
        <dbReference type="ARBA" id="ARBA00006739"/>
    </source>
</evidence>
<proteinExistence type="inferred from homology"/>
<dbReference type="PANTHER" id="PTHR43630">
    <property type="entry name" value="POLY-BETA-1,6-N-ACETYL-D-GLUCOSAMINE SYNTHASE"/>
    <property type="match status" value="1"/>
</dbReference>
<feature type="transmembrane region" description="Helical" evidence="4">
    <location>
        <begin position="278"/>
        <end position="301"/>
    </location>
</feature>
<sequence length="379" mass="40480">MTAPLAVELLVLSFAAALPVPARRTGDGSGLRLFAVVPAHNEERLIAQCVRSILDNSPAGVEVVVVAHNCIDATAANAQAAGATVLTLNGEGGKGVALNHAFGYARNAGADAVLVIDADSAVSPNLTSAVLARLGAGARALQCRYQVANVHATTRTRLMALAFLGMNILRPRGRDRLGLSCGIFGNGFALTLETLARVPYAANSVVEDLEYHLHLIRAGIRVEFVDQATVFGEMPETKQGATTQRARWEGGRILMRRQWRGPLTVQVLQGRWRMLEPLLDLLALPLATQVMLLIAAVILPVGWARTYGLIGLAATVAYMLVAAFLGPEPGQTLRALASAPGYMVWKLMMIPKTRAASRQNAAWVRTKRNIEVESKKSGA</sequence>
<evidence type="ECO:0000313" key="5">
    <source>
        <dbReference type="EMBL" id="SNS47654.1"/>
    </source>
</evidence>
<accession>A0A239EUZ0</accession>
<gene>
    <name evidence="5" type="ORF">SAMN05421770_1011139</name>
</gene>
<keyword evidence="3 5" id="KW-0808">Transferase</keyword>
<dbReference type="RefSeq" id="WP_089407364.1">
    <property type="nucleotide sequence ID" value="NZ_FZOU01000001.1"/>
</dbReference>
<dbReference type="Pfam" id="PF13641">
    <property type="entry name" value="Glyco_tranf_2_3"/>
    <property type="match status" value="1"/>
</dbReference>
<keyword evidence="4" id="KW-0472">Membrane</keyword>
<dbReference type="CDD" id="cd06438">
    <property type="entry name" value="EpsO_like"/>
    <property type="match status" value="1"/>
</dbReference>
<dbReference type="PANTHER" id="PTHR43630:SF1">
    <property type="entry name" value="POLY-BETA-1,6-N-ACETYL-D-GLUCOSAMINE SYNTHASE"/>
    <property type="match status" value="1"/>
</dbReference>
<dbReference type="InterPro" id="IPR029044">
    <property type="entry name" value="Nucleotide-diphossugar_trans"/>
</dbReference>
<keyword evidence="4" id="KW-0812">Transmembrane</keyword>
<keyword evidence="6" id="KW-1185">Reference proteome</keyword>